<sequence length="432" mass="46595">MAQALSVAPQAVRLSPARDHFSSSPRPSRSSLSASVSPPPQRPHVRHAPHSTTGPRSSSRSSQSKENIPENEYEMTLSPRSTKPNGKLPLSEESKRYHRETSVESDSFSLDGSGSIRRKIISGARSGSVRSSKSPYAHSEDGSVYNGLPTLETVQDDPDVPVEVTSKPPPPAPSAATGHGDRPLTRKRRSSSIKRKPSPGVTPKNVVDWEIPRKTLHSSIGFLTLLLNHLNPPTLRPLLTVLTTILVGVSTADILRFRYPAFAELWELTVGFLMRESERQKVNGVIWYLAGVIFVLALYPRDVAVVSILTLSWSDTTASTIGRLWGRYTPPLPAHFPGLKLLPFAPRKSLAGFLAATITGVFICLGFWAKGSGGKWAVLESVMGLFATAGVVGVGGAVVEALDLGLDDNLTLPILSGAITWVWLIATNVLLS</sequence>
<reference evidence="3 4" key="1">
    <citation type="submission" date="2016-06" db="EMBL/GenBank/DDBJ databases">
        <title>Evolution of pathogenesis and genome organization in the Tremellales.</title>
        <authorList>
            <person name="Cuomo C."/>
            <person name="Litvintseva A."/>
            <person name="Heitman J."/>
            <person name="Chen Y."/>
            <person name="Sun S."/>
            <person name="Springer D."/>
            <person name="Dromer F."/>
            <person name="Young S."/>
            <person name="Zeng Q."/>
            <person name="Chapman S."/>
            <person name="Gujja S."/>
            <person name="Saif S."/>
            <person name="Birren B."/>
        </authorList>
    </citation>
    <scope>NUCLEOTIDE SEQUENCE [LARGE SCALE GENOMIC DNA]</scope>
    <source>
        <strain evidence="3 4">ATCC 28783</strain>
    </source>
</reference>
<dbReference type="EMBL" id="SDIL01000115">
    <property type="protein sequence ID" value="RXK35931.1"/>
    <property type="molecule type" value="Genomic_DNA"/>
</dbReference>
<keyword evidence="2" id="KW-1133">Transmembrane helix</keyword>
<dbReference type="GO" id="GO:0005789">
    <property type="term" value="C:endoplasmic reticulum membrane"/>
    <property type="evidence" value="ECO:0007669"/>
    <property type="project" value="TreeGrafter"/>
</dbReference>
<feature type="compositionally biased region" description="Basic residues" evidence="1">
    <location>
        <begin position="185"/>
        <end position="197"/>
    </location>
</feature>
<feature type="transmembrane region" description="Helical" evidence="2">
    <location>
        <begin position="410"/>
        <end position="431"/>
    </location>
</feature>
<dbReference type="GO" id="GO:0004143">
    <property type="term" value="F:ATP-dependent diacylglycerol kinase activity"/>
    <property type="evidence" value="ECO:0007669"/>
    <property type="project" value="InterPro"/>
</dbReference>
<feature type="region of interest" description="Disordered" evidence="1">
    <location>
        <begin position="1"/>
        <end position="204"/>
    </location>
</feature>
<evidence type="ECO:0000313" key="3">
    <source>
        <dbReference type="EMBL" id="RXK35931.1"/>
    </source>
</evidence>
<keyword evidence="2" id="KW-0812">Transmembrane</keyword>
<name>A0A4Q1BG07_TREME</name>
<proteinExistence type="predicted"/>
<dbReference type="AlphaFoldDB" id="A0A4Q1BG07"/>
<feature type="transmembrane region" description="Helical" evidence="2">
    <location>
        <begin position="376"/>
        <end position="398"/>
    </location>
</feature>
<dbReference type="InParanoid" id="A0A4Q1BG07"/>
<dbReference type="PANTHER" id="PTHR31303:SF1">
    <property type="entry name" value="CTP-DEPENDENT DIACYLGLYCEROL KINASE 1"/>
    <property type="match status" value="1"/>
</dbReference>
<feature type="compositionally biased region" description="Basic and acidic residues" evidence="1">
    <location>
        <begin position="90"/>
        <end position="102"/>
    </location>
</feature>
<dbReference type="PANTHER" id="PTHR31303">
    <property type="entry name" value="CTP-DEPENDENT DIACYLGLYCEROL KINASE 1"/>
    <property type="match status" value="1"/>
</dbReference>
<keyword evidence="2" id="KW-0472">Membrane</keyword>
<gene>
    <name evidence="3" type="ORF">M231_06807</name>
</gene>
<protein>
    <recommendedName>
        <fullName evidence="5">Phosphatidate cytidylyltransferase</fullName>
    </recommendedName>
</protein>
<comment type="caution">
    <text evidence="3">The sequence shown here is derived from an EMBL/GenBank/DDBJ whole genome shotgun (WGS) entry which is preliminary data.</text>
</comment>
<evidence type="ECO:0000256" key="2">
    <source>
        <dbReference type="SAM" id="Phobius"/>
    </source>
</evidence>
<evidence type="ECO:0008006" key="5">
    <source>
        <dbReference type="Google" id="ProtNLM"/>
    </source>
</evidence>
<dbReference type="Proteomes" id="UP000289152">
    <property type="component" value="Unassembled WGS sequence"/>
</dbReference>
<evidence type="ECO:0000313" key="4">
    <source>
        <dbReference type="Proteomes" id="UP000289152"/>
    </source>
</evidence>
<evidence type="ECO:0000256" key="1">
    <source>
        <dbReference type="SAM" id="MobiDB-lite"/>
    </source>
</evidence>
<organism evidence="3 4">
    <name type="scientific">Tremella mesenterica</name>
    <name type="common">Jelly fungus</name>
    <dbReference type="NCBI Taxonomy" id="5217"/>
    <lineage>
        <taxon>Eukaryota</taxon>
        <taxon>Fungi</taxon>
        <taxon>Dikarya</taxon>
        <taxon>Basidiomycota</taxon>
        <taxon>Agaricomycotina</taxon>
        <taxon>Tremellomycetes</taxon>
        <taxon>Tremellales</taxon>
        <taxon>Tremellaceae</taxon>
        <taxon>Tremella</taxon>
    </lineage>
</organism>
<dbReference type="VEuPathDB" id="FungiDB:TREMEDRAFT_73615"/>
<keyword evidence="4" id="KW-1185">Reference proteome</keyword>
<dbReference type="InterPro" id="IPR037997">
    <property type="entry name" value="Dgk1-like"/>
</dbReference>
<dbReference type="OrthoDB" id="5673at2759"/>
<feature type="transmembrane region" description="Helical" evidence="2">
    <location>
        <begin position="350"/>
        <end position="369"/>
    </location>
</feature>
<dbReference type="STRING" id="5217.A0A4Q1BG07"/>
<feature type="compositionally biased region" description="Low complexity" evidence="1">
    <location>
        <begin position="22"/>
        <end position="36"/>
    </location>
</feature>
<dbReference type="GO" id="GO:0006654">
    <property type="term" value="P:phosphatidic acid biosynthetic process"/>
    <property type="evidence" value="ECO:0007669"/>
    <property type="project" value="TreeGrafter"/>
</dbReference>
<accession>A0A4Q1BG07</accession>
<feature type="transmembrane region" description="Helical" evidence="2">
    <location>
        <begin position="282"/>
        <end position="299"/>
    </location>
</feature>